<evidence type="ECO:0000256" key="2">
    <source>
        <dbReference type="ARBA" id="ARBA00023015"/>
    </source>
</evidence>
<dbReference type="AlphaFoldDB" id="A0A6L3XPA3"/>
<dbReference type="PANTHER" id="PTHR30126:SF91">
    <property type="entry name" value="LYSR FAMILY TRANSCRIPTIONAL REGULATOR"/>
    <property type="match status" value="1"/>
</dbReference>
<name>A0A6L3XPA3_9ENTR</name>
<dbReference type="GO" id="GO:0006355">
    <property type="term" value="P:regulation of DNA-templated transcription"/>
    <property type="evidence" value="ECO:0007669"/>
    <property type="project" value="TreeGrafter"/>
</dbReference>
<dbReference type="CDD" id="cd05466">
    <property type="entry name" value="PBP2_LTTR_substrate"/>
    <property type="match status" value="1"/>
</dbReference>
<dbReference type="PANTHER" id="PTHR30126">
    <property type="entry name" value="HTH-TYPE TRANSCRIPTIONAL REGULATOR"/>
    <property type="match status" value="1"/>
</dbReference>
<dbReference type="Proteomes" id="UP000476281">
    <property type="component" value="Unassembled WGS sequence"/>
</dbReference>
<evidence type="ECO:0000313" key="5">
    <source>
        <dbReference type="EMBL" id="KAB2503195.1"/>
    </source>
</evidence>
<feature type="domain" description="LysR substrate-binding" evidence="4">
    <location>
        <begin position="2"/>
        <end position="188"/>
    </location>
</feature>
<comment type="caution">
    <text evidence="5">The sequence shown here is derived from an EMBL/GenBank/DDBJ whole genome shotgun (WGS) entry which is preliminary data.</text>
</comment>
<evidence type="ECO:0000313" key="6">
    <source>
        <dbReference type="Proteomes" id="UP000476281"/>
    </source>
</evidence>
<evidence type="ECO:0000256" key="3">
    <source>
        <dbReference type="ARBA" id="ARBA00023163"/>
    </source>
</evidence>
<gene>
    <name evidence="5" type="ORF">F9C29_24860</name>
</gene>
<dbReference type="InterPro" id="IPR005119">
    <property type="entry name" value="LysR_subst-bd"/>
</dbReference>
<dbReference type="Pfam" id="PF03466">
    <property type="entry name" value="LysR_substrate"/>
    <property type="match status" value="1"/>
</dbReference>
<keyword evidence="3" id="KW-0804">Transcription</keyword>
<sequence length="189" mass="21218">SDTLNPAVLEEIMSQFDQRFPHTEFDCLIGEEEDVIDLLQKERAQIGLTEARDSYPTDIGATRLPMQTRMAIYVSAGHPLAGQHETQADELHGWRELRLSTYLEREAPLSRGPVWSAPNYLLLLSMAVQGFGWCALPCALVDEFAASKSLVQLNVPGWPRSIAIDLVWNKRTPPGVAGSWLRQYLQDAR</sequence>
<evidence type="ECO:0000256" key="1">
    <source>
        <dbReference type="ARBA" id="ARBA00009437"/>
    </source>
</evidence>
<feature type="non-terminal residue" evidence="5">
    <location>
        <position position="1"/>
    </location>
</feature>
<proteinExistence type="inferred from homology"/>
<dbReference type="EMBL" id="WBSZ01001272">
    <property type="protein sequence ID" value="KAB2503195.1"/>
    <property type="molecule type" value="Genomic_DNA"/>
</dbReference>
<dbReference type="Gene3D" id="3.40.190.290">
    <property type="match status" value="1"/>
</dbReference>
<organism evidence="5 6">
    <name type="scientific">Enterobacter hormaechei</name>
    <dbReference type="NCBI Taxonomy" id="158836"/>
    <lineage>
        <taxon>Bacteria</taxon>
        <taxon>Pseudomonadati</taxon>
        <taxon>Pseudomonadota</taxon>
        <taxon>Gammaproteobacteria</taxon>
        <taxon>Enterobacterales</taxon>
        <taxon>Enterobacteriaceae</taxon>
        <taxon>Enterobacter</taxon>
        <taxon>Enterobacter cloacae complex</taxon>
    </lineage>
</organism>
<dbReference type="GO" id="GO:0000976">
    <property type="term" value="F:transcription cis-regulatory region binding"/>
    <property type="evidence" value="ECO:0007669"/>
    <property type="project" value="TreeGrafter"/>
</dbReference>
<protein>
    <submittedName>
        <fullName evidence="5">LysR family transcriptional regulator</fullName>
    </submittedName>
</protein>
<comment type="similarity">
    <text evidence="1">Belongs to the LysR transcriptional regulatory family.</text>
</comment>
<dbReference type="SUPFAM" id="SSF53850">
    <property type="entry name" value="Periplasmic binding protein-like II"/>
    <property type="match status" value="1"/>
</dbReference>
<evidence type="ECO:0000259" key="4">
    <source>
        <dbReference type="Pfam" id="PF03466"/>
    </source>
</evidence>
<reference evidence="5 6" key="1">
    <citation type="submission" date="2019-09" db="EMBL/GenBank/DDBJ databases">
        <title>Reversal of blaTEM antimicrobial resistance by CRISPR-Cas9 in clinical E. coli and other Enterobacteriaceae strains.</title>
        <authorList>
            <person name="Tagliaferri T."/>
            <person name="Guimaraes N."/>
            <person name="Pereira M."/>
            <person name="Felicori L."/>
            <person name="Horz H.-P."/>
            <person name="Santos S."/>
            <person name="Mendes T."/>
        </authorList>
    </citation>
    <scope>NUCLEOTIDE SEQUENCE [LARGE SCALE GENOMIC DNA]</scope>
    <source>
        <strain evidence="5 6">E2_blaTEM_MG</strain>
    </source>
</reference>
<accession>A0A6L3XPA3</accession>
<keyword evidence="2" id="KW-0805">Transcription regulation</keyword>